<accession>A0A1H2QZY0</accession>
<feature type="region of interest" description="Disordered" evidence="5">
    <location>
        <begin position="1"/>
        <end position="24"/>
    </location>
</feature>
<sequence>MTDDRSSRNRPAGAPGTGEAAVPPARGIGRRAFLALGAGALAAPRMARAGVSAHGFGFASLGQPDGKLRLSDYAGRPVLVVNTASRCGFTPQYDGLQALWDRYRDRGLVVIGAPSRDFGRQEFEDSARIKDFCEVNFAIDFPMTELVRVKGADAHPFYAWARGAAAAADLPAPRWNFHKYLVGPNGTLAGAWDSATPPEAPEISHAIEALLPG</sequence>
<keyword evidence="3 4" id="KW-0560">Oxidoreductase</keyword>
<evidence type="ECO:0000256" key="4">
    <source>
        <dbReference type="RuleBase" id="RU000499"/>
    </source>
</evidence>
<dbReference type="PRINTS" id="PR01011">
    <property type="entry name" value="GLUTPROXDASE"/>
</dbReference>
<evidence type="ECO:0000313" key="8">
    <source>
        <dbReference type="Proteomes" id="UP000199118"/>
    </source>
</evidence>
<dbReference type="STRING" id="356660.SAMN05444336_101195"/>
<dbReference type="InterPro" id="IPR029759">
    <property type="entry name" value="GPX_AS"/>
</dbReference>
<dbReference type="GO" id="GO:0034599">
    <property type="term" value="P:cellular response to oxidative stress"/>
    <property type="evidence" value="ECO:0007669"/>
    <property type="project" value="TreeGrafter"/>
</dbReference>
<dbReference type="CDD" id="cd00340">
    <property type="entry name" value="GSH_Peroxidase"/>
    <property type="match status" value="1"/>
</dbReference>
<evidence type="ECO:0000313" key="7">
    <source>
        <dbReference type="EMBL" id="SDW12723.1"/>
    </source>
</evidence>
<keyword evidence="2 4" id="KW-0575">Peroxidase</keyword>
<organism evidence="7 8">
    <name type="scientific">Albimonas donghaensis</name>
    <dbReference type="NCBI Taxonomy" id="356660"/>
    <lineage>
        <taxon>Bacteria</taxon>
        <taxon>Pseudomonadati</taxon>
        <taxon>Pseudomonadota</taxon>
        <taxon>Alphaproteobacteria</taxon>
        <taxon>Rhodobacterales</taxon>
        <taxon>Paracoccaceae</taxon>
        <taxon>Albimonas</taxon>
    </lineage>
</organism>
<dbReference type="RefSeq" id="WP_245710324.1">
    <property type="nucleotide sequence ID" value="NZ_FNMZ01000001.1"/>
</dbReference>
<evidence type="ECO:0000259" key="6">
    <source>
        <dbReference type="PROSITE" id="PS51352"/>
    </source>
</evidence>
<proteinExistence type="inferred from homology"/>
<keyword evidence="8" id="KW-1185">Reference proteome</keyword>
<dbReference type="Gene3D" id="3.40.30.10">
    <property type="entry name" value="Glutaredoxin"/>
    <property type="match status" value="1"/>
</dbReference>
<dbReference type="PROSITE" id="PS00460">
    <property type="entry name" value="GLUTATHIONE_PEROXID_1"/>
    <property type="match status" value="1"/>
</dbReference>
<dbReference type="AlphaFoldDB" id="A0A1H2QZY0"/>
<comment type="similarity">
    <text evidence="1 4">Belongs to the glutathione peroxidase family.</text>
</comment>
<evidence type="ECO:0000256" key="5">
    <source>
        <dbReference type="SAM" id="MobiDB-lite"/>
    </source>
</evidence>
<dbReference type="Proteomes" id="UP000199118">
    <property type="component" value="Unassembled WGS sequence"/>
</dbReference>
<dbReference type="PROSITE" id="PS51355">
    <property type="entry name" value="GLUTATHIONE_PEROXID_3"/>
    <property type="match status" value="1"/>
</dbReference>
<name>A0A1H2QZY0_9RHOB</name>
<dbReference type="Pfam" id="PF00255">
    <property type="entry name" value="GSHPx"/>
    <property type="match status" value="1"/>
</dbReference>
<protein>
    <recommendedName>
        <fullName evidence="4">Glutathione peroxidase</fullName>
    </recommendedName>
</protein>
<evidence type="ECO:0000256" key="3">
    <source>
        <dbReference type="ARBA" id="ARBA00023002"/>
    </source>
</evidence>
<dbReference type="InterPro" id="IPR000889">
    <property type="entry name" value="Glutathione_peroxidase"/>
</dbReference>
<dbReference type="EMBL" id="FNMZ01000001">
    <property type="protein sequence ID" value="SDW12723.1"/>
    <property type="molecule type" value="Genomic_DNA"/>
</dbReference>
<reference evidence="7 8" key="1">
    <citation type="submission" date="2016-10" db="EMBL/GenBank/DDBJ databases">
        <authorList>
            <person name="de Groot N.N."/>
        </authorList>
    </citation>
    <scope>NUCLEOTIDE SEQUENCE [LARGE SCALE GENOMIC DNA]</scope>
    <source>
        <strain evidence="7 8">DSM 17890</strain>
    </source>
</reference>
<dbReference type="InterPro" id="IPR036249">
    <property type="entry name" value="Thioredoxin-like_sf"/>
</dbReference>
<gene>
    <name evidence="7" type="ORF">SAMN05444336_101195</name>
</gene>
<feature type="domain" description="Thioredoxin" evidence="6">
    <location>
        <begin position="47"/>
        <end position="212"/>
    </location>
</feature>
<dbReference type="PROSITE" id="PS51318">
    <property type="entry name" value="TAT"/>
    <property type="match status" value="1"/>
</dbReference>
<dbReference type="InterPro" id="IPR006311">
    <property type="entry name" value="TAT_signal"/>
</dbReference>
<dbReference type="InterPro" id="IPR013766">
    <property type="entry name" value="Thioredoxin_domain"/>
</dbReference>
<dbReference type="GO" id="GO:0004601">
    <property type="term" value="F:peroxidase activity"/>
    <property type="evidence" value="ECO:0007669"/>
    <property type="project" value="UniProtKB-KW"/>
</dbReference>
<dbReference type="PROSITE" id="PS51352">
    <property type="entry name" value="THIOREDOXIN_2"/>
    <property type="match status" value="1"/>
</dbReference>
<dbReference type="SUPFAM" id="SSF52833">
    <property type="entry name" value="Thioredoxin-like"/>
    <property type="match status" value="1"/>
</dbReference>
<dbReference type="PANTHER" id="PTHR11592">
    <property type="entry name" value="GLUTATHIONE PEROXIDASE"/>
    <property type="match status" value="1"/>
</dbReference>
<evidence type="ECO:0000256" key="1">
    <source>
        <dbReference type="ARBA" id="ARBA00006926"/>
    </source>
</evidence>
<evidence type="ECO:0000256" key="2">
    <source>
        <dbReference type="ARBA" id="ARBA00022559"/>
    </source>
</evidence>
<dbReference type="PANTHER" id="PTHR11592:SF78">
    <property type="entry name" value="GLUTATHIONE PEROXIDASE"/>
    <property type="match status" value="1"/>
</dbReference>